<evidence type="ECO:0000313" key="2">
    <source>
        <dbReference type="Proteomes" id="UP000070346"/>
    </source>
</evidence>
<gene>
    <name evidence="1" type="ORF">AYJ53_00025</name>
</gene>
<sequence length="84" mass="9495">MSEALSSLAYVYYVERNFQSAVNTVIKAIHEHIKIGNIVGINESKKLLIVAMYKLGKQDCAQKLLNSMTSDPTGMSENYDQYYI</sequence>
<protein>
    <submittedName>
        <fullName evidence="1">Uncharacterized protein</fullName>
    </submittedName>
</protein>
<reference evidence="1 2" key="1">
    <citation type="submission" date="2016-02" db="EMBL/GenBank/DDBJ databases">
        <title>Complete Genome Sequences of Lactobacillus johnsonii Strain W1.</title>
        <authorList>
            <person name="Sun Y."/>
            <person name="Wu X."/>
        </authorList>
    </citation>
    <scope>NUCLEOTIDE SEQUENCE [LARGE SCALE GENOMIC DNA]</scope>
    <source>
        <strain evidence="1 2">W1</strain>
    </source>
</reference>
<organism evidence="1 2">
    <name type="scientific">Lactobacillus johnsonii</name>
    <dbReference type="NCBI Taxonomy" id="33959"/>
    <lineage>
        <taxon>Bacteria</taxon>
        <taxon>Bacillati</taxon>
        <taxon>Bacillota</taxon>
        <taxon>Bacilli</taxon>
        <taxon>Lactobacillales</taxon>
        <taxon>Lactobacillaceae</taxon>
        <taxon>Lactobacillus</taxon>
    </lineage>
</organism>
<evidence type="ECO:0000313" key="1">
    <source>
        <dbReference type="EMBL" id="KXN75262.1"/>
    </source>
</evidence>
<accession>A0A9X0J5G7</accession>
<dbReference type="Proteomes" id="UP000070346">
    <property type="component" value="Unassembled WGS sequence"/>
</dbReference>
<dbReference type="AlphaFoldDB" id="A0A9X0J5G7"/>
<dbReference type="EMBL" id="LSNG01000041">
    <property type="protein sequence ID" value="KXN75262.1"/>
    <property type="molecule type" value="Genomic_DNA"/>
</dbReference>
<comment type="caution">
    <text evidence="1">The sequence shown here is derived from an EMBL/GenBank/DDBJ whole genome shotgun (WGS) entry which is preliminary data.</text>
</comment>
<proteinExistence type="predicted"/>
<name>A0A9X0J5G7_LACJH</name>